<gene>
    <name evidence="2" type="ORF">M9458_001107</name>
</gene>
<keyword evidence="3" id="KW-1185">Reference proteome</keyword>
<feature type="non-terminal residue" evidence="2">
    <location>
        <position position="63"/>
    </location>
</feature>
<dbReference type="EMBL" id="JAMKFB020000001">
    <property type="protein sequence ID" value="KAL0203089.1"/>
    <property type="molecule type" value="Genomic_DNA"/>
</dbReference>
<feature type="compositionally biased region" description="Polar residues" evidence="1">
    <location>
        <begin position="45"/>
        <end position="54"/>
    </location>
</feature>
<reference evidence="2 3" key="1">
    <citation type="submission" date="2024-05" db="EMBL/GenBank/DDBJ databases">
        <title>Genome sequencing and assembly of Indian major carp, Cirrhinus mrigala (Hamilton, 1822).</title>
        <authorList>
            <person name="Mohindra V."/>
            <person name="Chowdhury L.M."/>
            <person name="Lal K."/>
            <person name="Jena J.K."/>
        </authorList>
    </citation>
    <scope>NUCLEOTIDE SEQUENCE [LARGE SCALE GENOMIC DNA]</scope>
    <source>
        <strain evidence="2">CM1030</strain>
        <tissue evidence="2">Blood</tissue>
    </source>
</reference>
<evidence type="ECO:0000256" key="1">
    <source>
        <dbReference type="SAM" id="MobiDB-lite"/>
    </source>
</evidence>
<evidence type="ECO:0000313" key="3">
    <source>
        <dbReference type="Proteomes" id="UP001529510"/>
    </source>
</evidence>
<feature type="region of interest" description="Disordered" evidence="1">
    <location>
        <begin position="44"/>
        <end position="63"/>
    </location>
</feature>
<accession>A0ABD0RX08</accession>
<dbReference type="Proteomes" id="UP001529510">
    <property type="component" value="Unassembled WGS sequence"/>
</dbReference>
<feature type="region of interest" description="Disordered" evidence="1">
    <location>
        <begin position="1"/>
        <end position="20"/>
    </location>
</feature>
<sequence>HLQGLYPRQSSLPPQPRPRPLQELTSAALHVTCPGWITQLPGIACQSNQGTNEPVQGENEGHR</sequence>
<dbReference type="AlphaFoldDB" id="A0ABD0RX08"/>
<comment type="caution">
    <text evidence="2">The sequence shown here is derived from an EMBL/GenBank/DDBJ whole genome shotgun (WGS) entry which is preliminary data.</text>
</comment>
<protein>
    <submittedName>
        <fullName evidence="2">Uncharacterized protein</fullName>
    </submittedName>
</protein>
<organism evidence="2 3">
    <name type="scientific">Cirrhinus mrigala</name>
    <name type="common">Mrigala</name>
    <dbReference type="NCBI Taxonomy" id="683832"/>
    <lineage>
        <taxon>Eukaryota</taxon>
        <taxon>Metazoa</taxon>
        <taxon>Chordata</taxon>
        <taxon>Craniata</taxon>
        <taxon>Vertebrata</taxon>
        <taxon>Euteleostomi</taxon>
        <taxon>Actinopterygii</taxon>
        <taxon>Neopterygii</taxon>
        <taxon>Teleostei</taxon>
        <taxon>Ostariophysi</taxon>
        <taxon>Cypriniformes</taxon>
        <taxon>Cyprinidae</taxon>
        <taxon>Labeoninae</taxon>
        <taxon>Labeonini</taxon>
        <taxon>Cirrhinus</taxon>
    </lineage>
</organism>
<name>A0ABD0RX08_CIRMR</name>
<proteinExistence type="predicted"/>
<feature type="non-terminal residue" evidence="2">
    <location>
        <position position="1"/>
    </location>
</feature>
<evidence type="ECO:0000313" key="2">
    <source>
        <dbReference type="EMBL" id="KAL0203089.1"/>
    </source>
</evidence>